<keyword evidence="2" id="KW-1185">Reference proteome</keyword>
<dbReference type="InterPro" id="IPR006311">
    <property type="entry name" value="TAT_signal"/>
</dbReference>
<dbReference type="EMBL" id="BAABHW010000002">
    <property type="protein sequence ID" value="GAA5072864.1"/>
    <property type="molecule type" value="Genomic_DNA"/>
</dbReference>
<accession>A0ABP9LBJ9</accession>
<gene>
    <name evidence="1" type="ORF">GCM10023209_18070</name>
</gene>
<dbReference type="NCBIfam" id="TIGR01409">
    <property type="entry name" value="TAT_signal_seq"/>
    <property type="match status" value="1"/>
</dbReference>
<proteinExistence type="predicted"/>
<evidence type="ECO:0000313" key="2">
    <source>
        <dbReference type="Proteomes" id="UP001499910"/>
    </source>
</evidence>
<dbReference type="PROSITE" id="PS51318">
    <property type="entry name" value="TAT"/>
    <property type="match status" value="1"/>
</dbReference>
<name>A0ABP9LBJ9_9RHOB</name>
<comment type="caution">
    <text evidence="1">The sequence shown here is derived from an EMBL/GenBank/DDBJ whole genome shotgun (WGS) entry which is preliminary data.</text>
</comment>
<dbReference type="RefSeq" id="WP_222191012.1">
    <property type="nucleotide sequence ID" value="NZ_BAABHW010000002.1"/>
</dbReference>
<reference evidence="2" key="1">
    <citation type="journal article" date="2019" name="Int. J. Syst. Evol. Microbiol.">
        <title>The Global Catalogue of Microorganisms (GCM) 10K type strain sequencing project: providing services to taxonomists for standard genome sequencing and annotation.</title>
        <authorList>
            <consortium name="The Broad Institute Genomics Platform"/>
            <consortium name="The Broad Institute Genome Sequencing Center for Infectious Disease"/>
            <person name="Wu L."/>
            <person name="Ma J."/>
        </authorList>
    </citation>
    <scope>NUCLEOTIDE SEQUENCE [LARGE SCALE GENOMIC DNA]</scope>
    <source>
        <strain evidence="2">JCM 18015</strain>
    </source>
</reference>
<evidence type="ECO:0000313" key="1">
    <source>
        <dbReference type="EMBL" id="GAA5072864.1"/>
    </source>
</evidence>
<protein>
    <recommendedName>
        <fullName evidence="3">Tat pathway signal protein</fullName>
    </recommendedName>
</protein>
<dbReference type="InterPro" id="IPR019546">
    <property type="entry name" value="TAT_signal_bac_arc"/>
</dbReference>
<evidence type="ECO:0008006" key="3">
    <source>
        <dbReference type="Google" id="ProtNLM"/>
    </source>
</evidence>
<sequence length="54" mass="5901">MPDLNRRGFLAVTAAAGVVRVLPPIAARVRSRRILTLVYDKALGAMRAVDKVVR</sequence>
<organism evidence="1 2">
    <name type="scientific">[Roseibacterium] beibuensis</name>
    <dbReference type="NCBI Taxonomy" id="1193142"/>
    <lineage>
        <taxon>Bacteria</taxon>
        <taxon>Pseudomonadati</taxon>
        <taxon>Pseudomonadota</taxon>
        <taxon>Alphaproteobacteria</taxon>
        <taxon>Rhodobacterales</taxon>
        <taxon>Roseobacteraceae</taxon>
        <taxon>Roseicyclus</taxon>
    </lineage>
</organism>
<dbReference type="Proteomes" id="UP001499910">
    <property type="component" value="Unassembled WGS sequence"/>
</dbReference>